<keyword evidence="2" id="KW-1133">Transmembrane helix</keyword>
<sequence length="161" mass="16717">MALDFIITLALAIGILAIAAGLTARSRRARPAVAGLGLAMIPVGLYLTGLTTLIINGVRSIIDWLMRTPWTDAISWGIGLLVGGIVLLVIAGFLPREAKPRPVHPDARATAPAKQASTAPGQRPVAPPAKPGPAPATAKSKAAADPEDAEIEELLRKRGIM</sequence>
<dbReference type="Proteomes" id="UP000188324">
    <property type="component" value="Chromosome"/>
</dbReference>
<organism evidence="3 4">
    <name type="scientific">Tessaracoccus flavus</name>
    <dbReference type="NCBI Taxonomy" id="1610493"/>
    <lineage>
        <taxon>Bacteria</taxon>
        <taxon>Bacillati</taxon>
        <taxon>Actinomycetota</taxon>
        <taxon>Actinomycetes</taxon>
        <taxon>Propionibacteriales</taxon>
        <taxon>Propionibacteriaceae</taxon>
        <taxon>Tessaracoccus</taxon>
    </lineage>
</organism>
<dbReference type="EMBL" id="CP019605">
    <property type="protein sequence ID" value="AQP44797.1"/>
    <property type="molecule type" value="Genomic_DNA"/>
</dbReference>
<dbReference type="OrthoDB" id="3730798at2"/>
<accession>A0A1Q2CFC7</accession>
<evidence type="ECO:0000313" key="4">
    <source>
        <dbReference type="Proteomes" id="UP000188324"/>
    </source>
</evidence>
<dbReference type="RefSeq" id="WP_077342219.1">
    <property type="nucleotide sequence ID" value="NZ_CP019605.1"/>
</dbReference>
<evidence type="ECO:0000256" key="1">
    <source>
        <dbReference type="SAM" id="MobiDB-lite"/>
    </source>
</evidence>
<gene>
    <name evidence="3" type="ORF">RPIT_08290</name>
</gene>
<feature type="transmembrane region" description="Helical" evidence="2">
    <location>
        <begin position="36"/>
        <end position="62"/>
    </location>
</feature>
<keyword evidence="4" id="KW-1185">Reference proteome</keyword>
<protein>
    <submittedName>
        <fullName evidence="3">Uncharacterized protein</fullName>
    </submittedName>
</protein>
<keyword evidence="2" id="KW-0812">Transmembrane</keyword>
<evidence type="ECO:0000256" key="2">
    <source>
        <dbReference type="SAM" id="Phobius"/>
    </source>
</evidence>
<reference evidence="3 4" key="1">
    <citation type="journal article" date="2016" name="Int. J. Syst. Evol. Microbiol.">
        <title>Tessaracoccus flavus sp. nov., isolated from the drainage system of a lindane-producing factory.</title>
        <authorList>
            <person name="Kumari R."/>
            <person name="Singh P."/>
            <person name="Schumann P."/>
            <person name="Lal R."/>
        </authorList>
    </citation>
    <scope>NUCLEOTIDE SEQUENCE [LARGE SCALE GENOMIC DNA]</scope>
    <source>
        <strain evidence="3 4">RP1T</strain>
    </source>
</reference>
<feature type="transmembrane region" description="Helical" evidence="2">
    <location>
        <begin position="74"/>
        <end position="94"/>
    </location>
</feature>
<feature type="region of interest" description="Disordered" evidence="1">
    <location>
        <begin position="101"/>
        <end position="148"/>
    </location>
</feature>
<name>A0A1Q2CFC7_9ACTN</name>
<feature type="transmembrane region" description="Helical" evidence="2">
    <location>
        <begin position="6"/>
        <end position="24"/>
    </location>
</feature>
<evidence type="ECO:0000313" key="3">
    <source>
        <dbReference type="EMBL" id="AQP44797.1"/>
    </source>
</evidence>
<dbReference type="KEGG" id="tfl:RPIT_08290"/>
<feature type="compositionally biased region" description="Pro residues" evidence="1">
    <location>
        <begin position="125"/>
        <end position="134"/>
    </location>
</feature>
<keyword evidence="2" id="KW-0472">Membrane</keyword>
<dbReference type="AlphaFoldDB" id="A0A1Q2CFC7"/>
<proteinExistence type="predicted"/>